<dbReference type="PROSITE" id="PS52050">
    <property type="entry name" value="WYL"/>
    <property type="match status" value="1"/>
</dbReference>
<protein>
    <recommendedName>
        <fullName evidence="6">WYL domain-containing protein</fullName>
    </recommendedName>
</protein>
<accession>A0A388SBM9</accession>
<proteinExistence type="predicted"/>
<keyword evidence="2" id="KW-0238">DNA-binding</keyword>
<comment type="caution">
    <text evidence="4">The sequence shown here is derived from an EMBL/GenBank/DDBJ whole genome shotgun (WGS) entry which is preliminary data.</text>
</comment>
<accession>A0A401LJ84</accession>
<keyword evidence="5" id="KW-1185">Reference proteome</keyword>
<sequence>MDFNMRVQRIDQAIQSDGIVPLEGLLRATGSSIPTLRRDLKYMRGKLGFPIVYSRKNNGYRYGSESGGEPVRVPAEAVLPHLWFSPSELPVLLAGYKSLRRLLESGAFSRLTEAEARAELARIYMKLGSGDRERKELLKRVTLEEEPESIPEAGVFETVGHALVSQRRLSVSVMPGVSSLEISPLRMISRRIGWLLAVWMHEASALALLPVDRIVSARELQTRTHFVSQRGLAAFLENAS</sequence>
<keyword evidence="1" id="KW-0805">Transcription regulation</keyword>
<dbReference type="PROSITE" id="PS00894">
    <property type="entry name" value="HTH_DEOR_1"/>
    <property type="match status" value="1"/>
</dbReference>
<organism evidence="4 5">
    <name type="scientific">Mesosutterella multiformis</name>
    <dbReference type="NCBI Taxonomy" id="2259133"/>
    <lineage>
        <taxon>Bacteria</taxon>
        <taxon>Pseudomonadati</taxon>
        <taxon>Pseudomonadota</taxon>
        <taxon>Betaproteobacteria</taxon>
        <taxon>Burkholderiales</taxon>
        <taxon>Sutterellaceae</taxon>
        <taxon>Mesosutterella</taxon>
    </lineage>
</organism>
<dbReference type="GO" id="GO:0003677">
    <property type="term" value="F:DNA binding"/>
    <property type="evidence" value="ECO:0007669"/>
    <property type="project" value="UniProtKB-KW"/>
</dbReference>
<dbReference type="InterPro" id="IPR018356">
    <property type="entry name" value="Tscrpt_reg_HTH_DeoR_CS"/>
</dbReference>
<name>A0A388SBM9_9BURK</name>
<evidence type="ECO:0000313" key="4">
    <source>
        <dbReference type="EMBL" id="GBO93626.1"/>
    </source>
</evidence>
<evidence type="ECO:0008006" key="6">
    <source>
        <dbReference type="Google" id="ProtNLM"/>
    </source>
</evidence>
<dbReference type="RefSeq" id="WP_116269971.1">
    <property type="nucleotide sequence ID" value="NZ_BGZJ01000001.1"/>
</dbReference>
<reference evidence="4 5" key="1">
    <citation type="journal article" date="2018" name="Int. J. Syst. Evol. Microbiol.">
        <title>Mesosutterella multiformis gen. nov., sp. nov., a member of the family Sutterellaceae and Sutterella megalosphaeroides sp. nov., isolated from human faeces.</title>
        <authorList>
            <person name="Sakamoto M."/>
            <person name="Ikeyama N."/>
            <person name="Kunihiro T."/>
            <person name="Iino T."/>
            <person name="Yuki M."/>
            <person name="Ohkuma M."/>
        </authorList>
    </citation>
    <scope>NUCLEOTIDE SEQUENCE [LARGE SCALE GENOMIC DNA]</scope>
    <source>
        <strain evidence="4 5">4NBBH2</strain>
    </source>
</reference>
<evidence type="ECO:0000256" key="3">
    <source>
        <dbReference type="ARBA" id="ARBA00023163"/>
    </source>
</evidence>
<evidence type="ECO:0000256" key="1">
    <source>
        <dbReference type="ARBA" id="ARBA00023015"/>
    </source>
</evidence>
<dbReference type="AlphaFoldDB" id="A0A388SBM9"/>
<keyword evidence="3" id="KW-0804">Transcription</keyword>
<dbReference type="OrthoDB" id="8555652at2"/>
<dbReference type="EMBL" id="BGZJ01000001">
    <property type="protein sequence ID" value="GBO93626.1"/>
    <property type="molecule type" value="Genomic_DNA"/>
</dbReference>
<dbReference type="GO" id="GO:0003700">
    <property type="term" value="F:DNA-binding transcription factor activity"/>
    <property type="evidence" value="ECO:0007669"/>
    <property type="project" value="InterPro"/>
</dbReference>
<evidence type="ECO:0000313" key="5">
    <source>
        <dbReference type="Proteomes" id="UP000266091"/>
    </source>
</evidence>
<evidence type="ECO:0000256" key="2">
    <source>
        <dbReference type="ARBA" id="ARBA00023125"/>
    </source>
</evidence>
<gene>
    <name evidence="4" type="ORF">MESMUL_09800</name>
</gene>
<dbReference type="Proteomes" id="UP000266091">
    <property type="component" value="Unassembled WGS sequence"/>
</dbReference>